<evidence type="ECO:0000256" key="6">
    <source>
        <dbReference type="SAM" id="Phobius"/>
    </source>
</evidence>
<feature type="transmembrane region" description="Helical" evidence="6">
    <location>
        <begin position="361"/>
        <end position="380"/>
    </location>
</feature>
<dbReference type="GO" id="GO:0005886">
    <property type="term" value="C:plasma membrane"/>
    <property type="evidence" value="ECO:0007669"/>
    <property type="project" value="TreeGrafter"/>
</dbReference>
<accession>A0A1M6M053</accession>
<keyword evidence="8" id="KW-1185">Reference proteome</keyword>
<feature type="transmembrane region" description="Helical" evidence="6">
    <location>
        <begin position="336"/>
        <end position="355"/>
    </location>
</feature>
<dbReference type="STRING" id="1121476.SAMN02745751_03317"/>
<keyword evidence="2" id="KW-0813">Transport</keyword>
<evidence type="ECO:0000256" key="4">
    <source>
        <dbReference type="ARBA" id="ARBA00022989"/>
    </source>
</evidence>
<evidence type="ECO:0000256" key="2">
    <source>
        <dbReference type="ARBA" id="ARBA00022448"/>
    </source>
</evidence>
<feature type="transmembrane region" description="Helical" evidence="6">
    <location>
        <begin position="296"/>
        <end position="324"/>
    </location>
</feature>
<dbReference type="PANTHER" id="PTHR11706">
    <property type="entry name" value="SOLUTE CARRIER PROTEIN FAMILY 11 MEMBER"/>
    <property type="match status" value="1"/>
</dbReference>
<keyword evidence="4 6" id="KW-1133">Transmembrane helix</keyword>
<protein>
    <submittedName>
        <fullName evidence="7">NRAMP (Natural resistance-associated macrophage protein) metal ion transporters</fullName>
    </submittedName>
</protein>
<gene>
    <name evidence="7" type="ORF">SAMN02745751_03317</name>
</gene>
<dbReference type="NCBIfam" id="NF037982">
    <property type="entry name" value="Nramp_1"/>
    <property type="match status" value="1"/>
</dbReference>
<dbReference type="PRINTS" id="PR00447">
    <property type="entry name" value="NATRESASSCMP"/>
</dbReference>
<feature type="transmembrane region" description="Helical" evidence="6">
    <location>
        <begin position="59"/>
        <end position="82"/>
    </location>
</feature>
<dbReference type="Pfam" id="PF01566">
    <property type="entry name" value="Nramp"/>
    <property type="match status" value="1"/>
</dbReference>
<sequence length="425" mass="45708">MNKDNNSNKELSVTEPNKNYTLLDYVRNLGPGAVVCATIIGPGTITTCTLAGVQFQYSLGWAVIFSIVTAIILQMFSSKVGIVSGKGLAEVIYETYKGTKLQYIFAALVIMAIGVGNSAFQSGNMIGAVLGVNAIFYLEPWKWGLILALIVFTLLWSGKYVVIEKVMTAMVFLMVITFILTAIAVKPDLGLILKGFIPGIPDGGMLVTMSLIGTTVIPHLLFMHSSMSSSKWSSRNKNNAIKESNFDTSFNMVMGGIITICVIITGAAMFGVGVTISSGLDMAKQLEPLVGSWARYIFGIGLFSAGITSSLAAPMSAGYAICGIMNWSTDLKSKKFRIIWIIVLLAGFIATASGYKPVQVILVAQTFNGIILPISVIMLMMAVNNKKILGDYTNKTSMNIIGIMVTLITIMLGAKTLYVVLPKLF</sequence>
<dbReference type="EMBL" id="FQZL01000036">
    <property type="protein sequence ID" value="SHJ76867.1"/>
    <property type="molecule type" value="Genomic_DNA"/>
</dbReference>
<evidence type="ECO:0000256" key="1">
    <source>
        <dbReference type="ARBA" id="ARBA00004141"/>
    </source>
</evidence>
<dbReference type="RefSeq" id="WP_175548584.1">
    <property type="nucleotide sequence ID" value="NZ_FQZL01000036.1"/>
</dbReference>
<dbReference type="AlphaFoldDB" id="A0A1M6M053"/>
<dbReference type="InterPro" id="IPR001046">
    <property type="entry name" value="NRAMP_fam"/>
</dbReference>
<dbReference type="PANTHER" id="PTHR11706:SF33">
    <property type="entry name" value="NATURAL RESISTANCE-ASSOCIATED MACROPHAGE PROTEIN 2"/>
    <property type="match status" value="1"/>
</dbReference>
<evidence type="ECO:0000256" key="3">
    <source>
        <dbReference type="ARBA" id="ARBA00022692"/>
    </source>
</evidence>
<feature type="transmembrane region" description="Helical" evidence="6">
    <location>
        <begin position="103"/>
        <end position="120"/>
    </location>
</feature>
<proteinExistence type="predicted"/>
<keyword evidence="3 6" id="KW-0812">Transmembrane</keyword>
<feature type="transmembrane region" description="Helical" evidence="6">
    <location>
        <begin position="400"/>
        <end position="421"/>
    </location>
</feature>
<name>A0A1M6M053_9FIRM</name>
<feature type="transmembrane region" description="Helical" evidence="6">
    <location>
        <begin position="166"/>
        <end position="185"/>
    </location>
</feature>
<feature type="transmembrane region" description="Helical" evidence="6">
    <location>
        <begin position="248"/>
        <end position="276"/>
    </location>
</feature>
<evidence type="ECO:0000256" key="5">
    <source>
        <dbReference type="ARBA" id="ARBA00023136"/>
    </source>
</evidence>
<dbReference type="GO" id="GO:0005384">
    <property type="term" value="F:manganese ion transmembrane transporter activity"/>
    <property type="evidence" value="ECO:0007669"/>
    <property type="project" value="TreeGrafter"/>
</dbReference>
<dbReference type="GO" id="GO:0034755">
    <property type="term" value="P:iron ion transmembrane transport"/>
    <property type="evidence" value="ECO:0007669"/>
    <property type="project" value="TreeGrafter"/>
</dbReference>
<feature type="transmembrane region" description="Helical" evidence="6">
    <location>
        <begin position="205"/>
        <end position="227"/>
    </location>
</feature>
<evidence type="ECO:0000313" key="8">
    <source>
        <dbReference type="Proteomes" id="UP000184052"/>
    </source>
</evidence>
<dbReference type="GO" id="GO:0015086">
    <property type="term" value="F:cadmium ion transmembrane transporter activity"/>
    <property type="evidence" value="ECO:0007669"/>
    <property type="project" value="TreeGrafter"/>
</dbReference>
<evidence type="ECO:0000313" key="7">
    <source>
        <dbReference type="EMBL" id="SHJ76867.1"/>
    </source>
</evidence>
<dbReference type="Proteomes" id="UP000184052">
    <property type="component" value="Unassembled WGS sequence"/>
</dbReference>
<organism evidence="7 8">
    <name type="scientific">Dethiosulfatibacter aminovorans DSM 17477</name>
    <dbReference type="NCBI Taxonomy" id="1121476"/>
    <lineage>
        <taxon>Bacteria</taxon>
        <taxon>Bacillati</taxon>
        <taxon>Bacillota</taxon>
        <taxon>Tissierellia</taxon>
        <taxon>Dethiosulfatibacter</taxon>
    </lineage>
</organism>
<feature type="transmembrane region" description="Helical" evidence="6">
    <location>
        <begin position="140"/>
        <end position="157"/>
    </location>
</feature>
<comment type="subcellular location">
    <subcellularLocation>
        <location evidence="1">Membrane</location>
        <topology evidence="1">Multi-pass membrane protein</topology>
    </subcellularLocation>
</comment>
<reference evidence="7 8" key="1">
    <citation type="submission" date="2016-11" db="EMBL/GenBank/DDBJ databases">
        <authorList>
            <person name="Jaros S."/>
            <person name="Januszkiewicz K."/>
            <person name="Wedrychowicz H."/>
        </authorList>
    </citation>
    <scope>NUCLEOTIDE SEQUENCE [LARGE SCALE GENOMIC DNA]</scope>
    <source>
        <strain evidence="7 8">DSM 17477</strain>
    </source>
</reference>
<keyword evidence="5 6" id="KW-0472">Membrane</keyword>